<dbReference type="AlphaFoldDB" id="A0A1D1XMK1"/>
<evidence type="ECO:0000256" key="4">
    <source>
        <dbReference type="ARBA" id="ARBA00023163"/>
    </source>
</evidence>
<comment type="subcellular location">
    <subcellularLocation>
        <location evidence="1">Nucleus</location>
    </subcellularLocation>
</comment>
<protein>
    <submittedName>
        <fullName evidence="8">Transcription factor bHLH87</fullName>
    </submittedName>
</protein>
<evidence type="ECO:0000256" key="6">
    <source>
        <dbReference type="SAM" id="MobiDB-lite"/>
    </source>
</evidence>
<keyword evidence="5" id="KW-0539">Nucleus</keyword>
<keyword evidence="4" id="KW-0804">Transcription</keyword>
<feature type="region of interest" description="Disordered" evidence="6">
    <location>
        <begin position="121"/>
        <end position="145"/>
    </location>
</feature>
<dbReference type="Pfam" id="PF23173">
    <property type="entry name" value="bHLH_SAC51"/>
    <property type="match status" value="1"/>
</dbReference>
<dbReference type="GO" id="GO:0046983">
    <property type="term" value="F:protein dimerization activity"/>
    <property type="evidence" value="ECO:0007669"/>
    <property type="project" value="InterPro"/>
</dbReference>
<name>A0A1D1XMK1_9ARAE</name>
<evidence type="ECO:0000256" key="2">
    <source>
        <dbReference type="ARBA" id="ARBA00005510"/>
    </source>
</evidence>
<feature type="compositionally biased region" description="Polar residues" evidence="6">
    <location>
        <begin position="204"/>
        <end position="213"/>
    </location>
</feature>
<dbReference type="GO" id="GO:0005634">
    <property type="term" value="C:nucleus"/>
    <property type="evidence" value="ECO:0007669"/>
    <property type="project" value="UniProtKB-SubCell"/>
</dbReference>
<evidence type="ECO:0000256" key="5">
    <source>
        <dbReference type="ARBA" id="ARBA00023242"/>
    </source>
</evidence>
<sequence>MENSCCDNPSRSASEVSFPPCTWDSLLQSEGSDNSQESSVDYGIISGEVDLIEAFFSFPSMEFHGFDHSVEHKRPDPFSEMVVLPHQLWKPEIAKSRGSTISPQNQIGLGEEEDGAATLLSNRDNFPNQSYSRNALSGESQNCGSHRNTHRYCSNLDEVACRGSSNPPATHLGPSKPRLTLKRKEQEDELGGGEAGPCLGVLHTDSSTTLENQPKSKEPRSPNIDFRLERVAQMKDMFYRVAALRPVSARPVERPRKRKNVRLSSDPQTVAARQRRERISEKLRVLQRLVPGSTGMDTASMLDEAVSYLKFLKSQVTAMGSLSCWAS</sequence>
<dbReference type="PANTHER" id="PTHR45914:SF12">
    <property type="entry name" value="TRANSCRIPTION FACTOR BHLH87"/>
    <property type="match status" value="1"/>
</dbReference>
<comment type="similarity">
    <text evidence="2">Belongs to the bHLH protein family.</text>
</comment>
<proteinExistence type="inferred from homology"/>
<feature type="region of interest" description="Disordered" evidence="6">
    <location>
        <begin position="163"/>
        <end position="225"/>
    </location>
</feature>
<dbReference type="CDD" id="cd11454">
    <property type="entry name" value="bHLH_AtIND_like"/>
    <property type="match status" value="1"/>
</dbReference>
<feature type="compositionally biased region" description="Basic and acidic residues" evidence="6">
    <location>
        <begin position="214"/>
        <end position="225"/>
    </location>
</feature>
<dbReference type="InterPro" id="IPR036638">
    <property type="entry name" value="HLH_DNA-bd_sf"/>
</dbReference>
<feature type="domain" description="BHLH" evidence="7">
    <location>
        <begin position="263"/>
        <end position="312"/>
    </location>
</feature>
<dbReference type="GO" id="GO:0003700">
    <property type="term" value="F:DNA-binding transcription factor activity"/>
    <property type="evidence" value="ECO:0007669"/>
    <property type="project" value="InterPro"/>
</dbReference>
<dbReference type="InterPro" id="IPR045843">
    <property type="entry name" value="IND-like"/>
</dbReference>
<evidence type="ECO:0000259" key="7">
    <source>
        <dbReference type="PROSITE" id="PS50888"/>
    </source>
</evidence>
<feature type="region of interest" description="Disordered" evidence="6">
    <location>
        <begin position="251"/>
        <end position="276"/>
    </location>
</feature>
<dbReference type="EMBL" id="GDJX01024320">
    <property type="protein sequence ID" value="JAT43616.1"/>
    <property type="molecule type" value="Transcribed_RNA"/>
</dbReference>
<gene>
    <name evidence="8" type="primary">BHLH87_5</name>
    <name evidence="8" type="ORF">g.93633</name>
</gene>
<keyword evidence="3" id="KW-0805">Transcription regulation</keyword>
<organism evidence="8">
    <name type="scientific">Anthurium amnicola</name>
    <dbReference type="NCBI Taxonomy" id="1678845"/>
    <lineage>
        <taxon>Eukaryota</taxon>
        <taxon>Viridiplantae</taxon>
        <taxon>Streptophyta</taxon>
        <taxon>Embryophyta</taxon>
        <taxon>Tracheophyta</taxon>
        <taxon>Spermatophyta</taxon>
        <taxon>Magnoliopsida</taxon>
        <taxon>Liliopsida</taxon>
        <taxon>Araceae</taxon>
        <taxon>Pothoideae</taxon>
        <taxon>Potheae</taxon>
        <taxon>Anthurium</taxon>
    </lineage>
</organism>
<dbReference type="Gene3D" id="4.10.280.10">
    <property type="entry name" value="Helix-loop-helix DNA-binding domain"/>
    <property type="match status" value="1"/>
</dbReference>
<accession>A0A1D1XMK1</accession>
<dbReference type="PANTHER" id="PTHR45914">
    <property type="entry name" value="TRANSCRIPTION FACTOR HEC3-RELATED"/>
    <property type="match status" value="1"/>
</dbReference>
<dbReference type="InterPro" id="IPR011598">
    <property type="entry name" value="bHLH_dom"/>
</dbReference>
<evidence type="ECO:0000256" key="1">
    <source>
        <dbReference type="ARBA" id="ARBA00004123"/>
    </source>
</evidence>
<evidence type="ECO:0000313" key="8">
    <source>
        <dbReference type="EMBL" id="JAT43616.1"/>
    </source>
</evidence>
<evidence type="ECO:0000256" key="3">
    <source>
        <dbReference type="ARBA" id="ARBA00023015"/>
    </source>
</evidence>
<reference evidence="8" key="1">
    <citation type="submission" date="2015-07" db="EMBL/GenBank/DDBJ databases">
        <title>Transcriptome Assembly of Anthurium amnicola.</title>
        <authorList>
            <person name="Suzuki J."/>
        </authorList>
    </citation>
    <scope>NUCLEOTIDE SEQUENCE</scope>
</reference>
<dbReference type="SUPFAM" id="SSF47459">
    <property type="entry name" value="HLH, helix-loop-helix DNA-binding domain"/>
    <property type="match status" value="1"/>
</dbReference>
<dbReference type="PROSITE" id="PS50888">
    <property type="entry name" value="BHLH"/>
    <property type="match status" value="1"/>
</dbReference>
<dbReference type="SMART" id="SM00353">
    <property type="entry name" value="HLH"/>
    <property type="match status" value="1"/>
</dbReference>